<dbReference type="GO" id="GO:0006542">
    <property type="term" value="P:glutamine biosynthetic process"/>
    <property type="evidence" value="ECO:0007669"/>
    <property type="project" value="InterPro"/>
</dbReference>
<organism evidence="13">
    <name type="scientific">Ascaris suum</name>
    <name type="common">Pig roundworm</name>
    <name type="synonym">Ascaris lumbricoides</name>
    <dbReference type="NCBI Taxonomy" id="6253"/>
    <lineage>
        <taxon>Eukaryota</taxon>
        <taxon>Metazoa</taxon>
        <taxon>Ecdysozoa</taxon>
        <taxon>Nematoda</taxon>
        <taxon>Chromadorea</taxon>
        <taxon>Rhabditida</taxon>
        <taxon>Spirurina</taxon>
        <taxon>Ascaridomorpha</taxon>
        <taxon>Ascaridoidea</taxon>
        <taxon>Ascarididae</taxon>
        <taxon>Ascaris</taxon>
    </lineage>
</organism>
<dbReference type="FunFam" id="3.30.590.10:FF:000004">
    <property type="entry name" value="Glutamine synthetase"/>
    <property type="match status" value="1"/>
</dbReference>
<evidence type="ECO:0000256" key="6">
    <source>
        <dbReference type="ARBA" id="ARBA00022840"/>
    </source>
</evidence>
<comment type="subunit">
    <text evidence="2">Homooctamer.</text>
</comment>
<evidence type="ECO:0000256" key="8">
    <source>
        <dbReference type="PROSITE-ProRule" id="PRU01330"/>
    </source>
</evidence>
<dbReference type="PROSITE" id="PS00180">
    <property type="entry name" value="GLNA_1"/>
    <property type="match status" value="1"/>
</dbReference>
<comment type="similarity">
    <text evidence="1 8 9">Belongs to the glutamine synthetase family.</text>
</comment>
<evidence type="ECO:0000256" key="9">
    <source>
        <dbReference type="RuleBase" id="RU000384"/>
    </source>
</evidence>
<dbReference type="InterPro" id="IPR036651">
    <property type="entry name" value="Gln_synt_N_sf"/>
</dbReference>
<dbReference type="InterPro" id="IPR014746">
    <property type="entry name" value="Gln_synth/guanido_kin_cat_dom"/>
</dbReference>
<protein>
    <recommendedName>
        <fullName evidence="3 10">Glutamine synthetase</fullName>
        <ecNumber evidence="3 10">6.3.1.2</ecNumber>
    </recommendedName>
</protein>
<dbReference type="PROSITE" id="PS51986">
    <property type="entry name" value="GS_BETA_GRASP"/>
    <property type="match status" value="1"/>
</dbReference>
<dbReference type="AlphaFoldDB" id="F1L3T7"/>
<evidence type="ECO:0000313" key="13">
    <source>
        <dbReference type="EMBL" id="ADY44791.1"/>
    </source>
</evidence>
<proteinExistence type="evidence at transcript level"/>
<dbReference type="InterPro" id="IPR008146">
    <property type="entry name" value="Gln_synth_cat_dom"/>
</dbReference>
<name>F1L3T7_ASCSU</name>
<evidence type="ECO:0000256" key="2">
    <source>
        <dbReference type="ARBA" id="ARBA00011823"/>
    </source>
</evidence>
<evidence type="ECO:0000256" key="7">
    <source>
        <dbReference type="ARBA" id="ARBA00049436"/>
    </source>
</evidence>
<keyword evidence="4 10" id="KW-0436">Ligase</keyword>
<dbReference type="PANTHER" id="PTHR20852:SF57">
    <property type="entry name" value="GLUTAMINE SYNTHETASE 2 CYTOPLASMIC"/>
    <property type="match status" value="1"/>
</dbReference>
<accession>F1L3T7</accession>
<evidence type="ECO:0000256" key="5">
    <source>
        <dbReference type="ARBA" id="ARBA00022741"/>
    </source>
</evidence>
<reference evidence="13" key="1">
    <citation type="journal article" date="2011" name="Genome Res.">
        <title>Deep small RNA sequencing from the nematode Ascaris reveals conservation, functional diversification, and novel developmental profiles.</title>
        <authorList>
            <person name="Wang J."/>
            <person name="Czech B."/>
            <person name="Crunk A."/>
            <person name="Wallace A."/>
            <person name="Mitreva M."/>
            <person name="Hannon G.J."/>
            <person name="Davis R.E."/>
        </authorList>
    </citation>
    <scope>NUCLEOTIDE SEQUENCE</scope>
</reference>
<dbReference type="GO" id="GO:0004356">
    <property type="term" value="F:glutamine synthetase activity"/>
    <property type="evidence" value="ECO:0007669"/>
    <property type="project" value="UniProtKB-EC"/>
</dbReference>
<feature type="domain" description="GS beta-grasp" evidence="11">
    <location>
        <begin position="28"/>
        <end position="108"/>
    </location>
</feature>
<feature type="domain" description="GS catalytic" evidence="12">
    <location>
        <begin position="115"/>
        <end position="398"/>
    </location>
</feature>
<evidence type="ECO:0000256" key="4">
    <source>
        <dbReference type="ARBA" id="ARBA00022598"/>
    </source>
</evidence>
<evidence type="ECO:0000259" key="11">
    <source>
        <dbReference type="PROSITE" id="PS51986"/>
    </source>
</evidence>
<evidence type="ECO:0000256" key="3">
    <source>
        <dbReference type="ARBA" id="ARBA00012937"/>
    </source>
</evidence>
<dbReference type="InterPro" id="IPR027303">
    <property type="entry name" value="Gln_synth_gly_rich_site"/>
</dbReference>
<dbReference type="InterPro" id="IPR027302">
    <property type="entry name" value="Gln_synth_N_conserv_site"/>
</dbReference>
<dbReference type="GO" id="GO:0005524">
    <property type="term" value="F:ATP binding"/>
    <property type="evidence" value="ECO:0007669"/>
    <property type="project" value="UniProtKB-KW"/>
</dbReference>
<dbReference type="InterPro" id="IPR050292">
    <property type="entry name" value="Glutamine_Synthetase"/>
</dbReference>
<dbReference type="PROSITE" id="PS00181">
    <property type="entry name" value="GLNA_ATP"/>
    <property type="match status" value="1"/>
</dbReference>
<dbReference type="EC" id="6.3.1.2" evidence="3 10"/>
<dbReference type="PANTHER" id="PTHR20852">
    <property type="entry name" value="GLUTAMINE SYNTHETASE"/>
    <property type="match status" value="1"/>
</dbReference>
<keyword evidence="5 10" id="KW-0547">Nucleotide-binding</keyword>
<dbReference type="PROSITE" id="PS51987">
    <property type="entry name" value="GS_CATALYTIC"/>
    <property type="match status" value="1"/>
</dbReference>
<dbReference type="Pfam" id="PF00120">
    <property type="entry name" value="Gln-synt_C"/>
    <property type="match status" value="1"/>
</dbReference>
<dbReference type="InterPro" id="IPR008147">
    <property type="entry name" value="Gln_synt_N"/>
</dbReference>
<comment type="catalytic activity">
    <reaction evidence="7 10">
        <text>L-glutamate + NH4(+) + ATP = L-glutamine + ADP + phosphate + H(+)</text>
        <dbReference type="Rhea" id="RHEA:16169"/>
        <dbReference type="ChEBI" id="CHEBI:15378"/>
        <dbReference type="ChEBI" id="CHEBI:28938"/>
        <dbReference type="ChEBI" id="CHEBI:29985"/>
        <dbReference type="ChEBI" id="CHEBI:30616"/>
        <dbReference type="ChEBI" id="CHEBI:43474"/>
        <dbReference type="ChEBI" id="CHEBI:58359"/>
        <dbReference type="ChEBI" id="CHEBI:456216"/>
        <dbReference type="EC" id="6.3.1.2"/>
    </reaction>
</comment>
<evidence type="ECO:0000256" key="1">
    <source>
        <dbReference type="ARBA" id="ARBA00009897"/>
    </source>
</evidence>
<evidence type="ECO:0000256" key="10">
    <source>
        <dbReference type="RuleBase" id="RU004356"/>
    </source>
</evidence>
<dbReference type="SUPFAM" id="SSF54368">
    <property type="entry name" value="Glutamine synthetase, N-terminal domain"/>
    <property type="match status" value="1"/>
</dbReference>
<dbReference type="Gene3D" id="3.10.20.70">
    <property type="entry name" value="Glutamine synthetase, N-terminal domain"/>
    <property type="match status" value="1"/>
</dbReference>
<dbReference type="FunFam" id="3.10.20.70:FF:000004">
    <property type="entry name" value="Glutamine synthetase"/>
    <property type="match status" value="1"/>
</dbReference>
<dbReference type="GO" id="GO:0005737">
    <property type="term" value="C:cytoplasm"/>
    <property type="evidence" value="ECO:0007669"/>
    <property type="project" value="TreeGrafter"/>
</dbReference>
<dbReference type="Gene3D" id="3.30.590.10">
    <property type="entry name" value="Glutamine synthetase/guanido kinase, catalytic domain"/>
    <property type="match status" value="1"/>
</dbReference>
<evidence type="ECO:0000259" key="12">
    <source>
        <dbReference type="PROSITE" id="PS51987"/>
    </source>
</evidence>
<dbReference type="EMBL" id="JI170819">
    <property type="protein sequence ID" value="ADY44791.1"/>
    <property type="molecule type" value="mRNA"/>
</dbReference>
<dbReference type="Pfam" id="PF03951">
    <property type="entry name" value="Gln-synt_N"/>
    <property type="match status" value="1"/>
</dbReference>
<sequence length="398" mass="44754">MAFPLRLQFSLDKRITEHYFSLSQGDCVQATYIWIDGTGEFLRSKTRTLSFEPKSLQDLPMWNFDGSSTGLAQGNDSDIYLKPIALYPDPFRRQPNKLVFCETLKANNEPTATNHRARCAEVMRAAASYHPWFGMEQEYLLLDADGYPFGWPKHGYPAPQGPYYCGVGANCVFGRDIVESHYRASLYTGIKIGGTNAEVMPGQWEFQIGTCEGITMGDQLWLARYILYRVAEDFGVTVTLNPKPVSGDWNGAGCHCNFSTESMRKPGGICDIMAACEKLAKLHNEHIAYYDPHKGKDNEKRLTGKHETASIREFSYGVADRGASVRIPRQTEEDGYGYLEDRRPSSNCDPYSVTEAIVRTVCLNERKLSQTYTPNLRNAKKMARSVATITSETDSDNE</sequence>
<keyword evidence="6 10" id="KW-0067">ATP-binding</keyword>
<dbReference type="SMART" id="SM01230">
    <property type="entry name" value="Gln-synt_C"/>
    <property type="match status" value="1"/>
</dbReference>
<dbReference type="SUPFAM" id="SSF55931">
    <property type="entry name" value="Glutamine synthetase/guanido kinase"/>
    <property type="match status" value="1"/>
</dbReference>